<name>A0AAE0ET19_9CHLO</name>
<reference evidence="1 2" key="1">
    <citation type="journal article" date="2015" name="Genome Biol. Evol.">
        <title>Comparative Genomics of a Bacterivorous Green Alga Reveals Evolutionary Causalities and Consequences of Phago-Mixotrophic Mode of Nutrition.</title>
        <authorList>
            <person name="Burns J.A."/>
            <person name="Paasch A."/>
            <person name="Narechania A."/>
            <person name="Kim E."/>
        </authorList>
    </citation>
    <scope>NUCLEOTIDE SEQUENCE [LARGE SCALE GENOMIC DNA]</scope>
    <source>
        <strain evidence="1 2">PLY_AMNH</strain>
    </source>
</reference>
<evidence type="ECO:0000313" key="1">
    <source>
        <dbReference type="EMBL" id="KAK3239873.1"/>
    </source>
</evidence>
<comment type="caution">
    <text evidence="1">The sequence shown here is derived from an EMBL/GenBank/DDBJ whole genome shotgun (WGS) entry which is preliminary data.</text>
</comment>
<accession>A0AAE0ET19</accession>
<protein>
    <submittedName>
        <fullName evidence="1">Uncharacterized protein</fullName>
    </submittedName>
</protein>
<organism evidence="1 2">
    <name type="scientific">Cymbomonas tetramitiformis</name>
    <dbReference type="NCBI Taxonomy" id="36881"/>
    <lineage>
        <taxon>Eukaryota</taxon>
        <taxon>Viridiplantae</taxon>
        <taxon>Chlorophyta</taxon>
        <taxon>Pyramimonadophyceae</taxon>
        <taxon>Pyramimonadales</taxon>
        <taxon>Pyramimonadaceae</taxon>
        <taxon>Cymbomonas</taxon>
    </lineage>
</organism>
<evidence type="ECO:0000313" key="2">
    <source>
        <dbReference type="Proteomes" id="UP001190700"/>
    </source>
</evidence>
<dbReference type="Proteomes" id="UP001190700">
    <property type="component" value="Unassembled WGS sequence"/>
</dbReference>
<sequence length="74" mass="8164">MLAMHELTTPVPEASLLDAFLVAGLSAEVRKEAFEITERKGTPLILLERTLPTSRRLALECHAIEAELHLSNAQ</sequence>
<gene>
    <name evidence="1" type="ORF">CYMTET_50234</name>
</gene>
<dbReference type="AlphaFoldDB" id="A0AAE0ET19"/>
<dbReference type="EMBL" id="LGRX02033798">
    <property type="protein sequence ID" value="KAK3239873.1"/>
    <property type="molecule type" value="Genomic_DNA"/>
</dbReference>
<keyword evidence="2" id="KW-1185">Reference proteome</keyword>
<proteinExistence type="predicted"/>